<evidence type="ECO:0000256" key="1">
    <source>
        <dbReference type="SAM" id="MobiDB-lite"/>
    </source>
</evidence>
<dbReference type="Proteomes" id="UP000550736">
    <property type="component" value="Unassembled WGS sequence"/>
</dbReference>
<dbReference type="Proteomes" id="UP000538955">
    <property type="component" value="Unassembled WGS sequence"/>
</dbReference>
<keyword evidence="5" id="KW-1185">Reference proteome</keyword>
<dbReference type="RefSeq" id="WP_030061288.1">
    <property type="nucleotide sequence ID" value="NZ_AP014956.1"/>
</dbReference>
<organism evidence="4 6">
    <name type="scientific">Staphylococcus capitis</name>
    <dbReference type="NCBI Taxonomy" id="29388"/>
    <lineage>
        <taxon>Bacteria</taxon>
        <taxon>Bacillati</taxon>
        <taxon>Bacillota</taxon>
        <taxon>Bacilli</taxon>
        <taxon>Bacillales</taxon>
        <taxon>Staphylococcaceae</taxon>
        <taxon>Staphylococcus</taxon>
    </lineage>
</organism>
<proteinExistence type="predicted"/>
<dbReference type="AlphaFoldDB" id="A0A7X9WHJ6"/>
<dbReference type="NCBIfam" id="NF033193">
    <property type="entry name" value="lipo_NDxxF"/>
    <property type="match status" value="1"/>
</dbReference>
<comment type="caution">
    <text evidence="4">The sequence shown here is derived from an EMBL/GenBank/DDBJ whole genome shotgun (WGS) entry which is preliminary data.</text>
</comment>
<dbReference type="EMBL" id="JABBLX010000055">
    <property type="protein sequence ID" value="NMK98695.1"/>
    <property type="molecule type" value="Genomic_DNA"/>
</dbReference>
<dbReference type="InterPro" id="IPR047903">
    <property type="entry name" value="NDxxF_lipo"/>
</dbReference>
<sequence>MKKRVILSLLIVLALVLSACSNQSEDDNDQNSHSSTHAPKKAKNMKEKDIFSSNKKGQKISDAEMKNALKTYLQANSDILDNKYVMQHKLDKQSDSSPKITKSQANKLSELSNLAVKNDLRFKKFVKNNHIPQEYKDPTQRIINYFNALNSTIANVDEDIEELNYQPQNSINVVDVPTKYAGDVNKKQQDKITKFLDKKGINTEVFNK</sequence>
<evidence type="ECO:0000313" key="5">
    <source>
        <dbReference type="Proteomes" id="UP000538955"/>
    </source>
</evidence>
<reference evidence="5 6" key="1">
    <citation type="submission" date="2020-04" db="EMBL/GenBank/DDBJ databases">
        <title>The Epidemiology and Molecular Characteristics of Linezolid-Resistant Staphylococcus capitis in Huashan Hospital, Shanghai.</title>
        <authorList>
            <person name="Ding L."/>
            <person name="Li P."/>
            <person name="Yang Y."/>
            <person name="Lin D."/>
            <person name="Xu X."/>
        </authorList>
    </citation>
    <scope>NUCLEOTIDE SEQUENCE [LARGE SCALE GENOMIC DNA]</scope>
    <source>
        <strain evidence="4 6">12-86</strain>
        <strain evidence="3 5">17-84</strain>
    </source>
</reference>
<evidence type="ECO:0000313" key="3">
    <source>
        <dbReference type="EMBL" id="NMK55366.1"/>
    </source>
</evidence>
<gene>
    <name evidence="4" type="ORF">HHM13_11565</name>
    <name evidence="3" type="ORF">HHM24_11645</name>
</gene>
<keyword evidence="4" id="KW-0449">Lipoprotein</keyword>
<evidence type="ECO:0000313" key="4">
    <source>
        <dbReference type="EMBL" id="NMK98695.1"/>
    </source>
</evidence>
<accession>A0A7X9WHJ6</accession>
<protein>
    <submittedName>
        <fullName evidence="4">NDxxF motif lipoprotein</fullName>
    </submittedName>
</protein>
<evidence type="ECO:0000313" key="6">
    <source>
        <dbReference type="Proteomes" id="UP000550736"/>
    </source>
</evidence>
<dbReference type="EMBL" id="JABBMI010000091">
    <property type="protein sequence ID" value="NMK55366.1"/>
    <property type="molecule type" value="Genomic_DNA"/>
</dbReference>
<keyword evidence="2" id="KW-0732">Signal</keyword>
<feature type="chain" id="PRO_5039589090" evidence="2">
    <location>
        <begin position="25"/>
        <end position="208"/>
    </location>
</feature>
<evidence type="ECO:0000256" key="2">
    <source>
        <dbReference type="SAM" id="SignalP"/>
    </source>
</evidence>
<dbReference type="PROSITE" id="PS51257">
    <property type="entry name" value="PROKAR_LIPOPROTEIN"/>
    <property type="match status" value="1"/>
</dbReference>
<name>A0A7X9WHJ6_STACP</name>
<feature type="region of interest" description="Disordered" evidence="1">
    <location>
        <begin position="23"/>
        <end position="58"/>
    </location>
</feature>
<feature type="signal peptide" evidence="2">
    <location>
        <begin position="1"/>
        <end position="24"/>
    </location>
</feature>